<accession>X1HMS1</accession>
<organism evidence="1">
    <name type="scientific">marine sediment metagenome</name>
    <dbReference type="NCBI Taxonomy" id="412755"/>
    <lineage>
        <taxon>unclassified sequences</taxon>
        <taxon>metagenomes</taxon>
        <taxon>ecological metagenomes</taxon>
    </lineage>
</organism>
<comment type="caution">
    <text evidence="1">The sequence shown here is derived from an EMBL/GenBank/DDBJ whole genome shotgun (WGS) entry which is preliminary data.</text>
</comment>
<dbReference type="EMBL" id="BARU01031152">
    <property type="protein sequence ID" value="GAH71436.1"/>
    <property type="molecule type" value="Genomic_DNA"/>
</dbReference>
<reference evidence="1" key="1">
    <citation type="journal article" date="2014" name="Front. Microbiol.">
        <title>High frequency of phylogenetically diverse reductive dehalogenase-homologous genes in deep subseafloor sedimentary metagenomes.</title>
        <authorList>
            <person name="Kawai M."/>
            <person name="Futagami T."/>
            <person name="Toyoda A."/>
            <person name="Takaki Y."/>
            <person name="Nishi S."/>
            <person name="Hori S."/>
            <person name="Arai W."/>
            <person name="Tsubouchi T."/>
            <person name="Morono Y."/>
            <person name="Uchiyama I."/>
            <person name="Ito T."/>
            <person name="Fujiyama A."/>
            <person name="Inagaki F."/>
            <person name="Takami H."/>
        </authorList>
    </citation>
    <scope>NUCLEOTIDE SEQUENCE</scope>
    <source>
        <strain evidence="1">Expedition CK06-06</strain>
    </source>
</reference>
<evidence type="ECO:0000313" key="1">
    <source>
        <dbReference type="EMBL" id="GAH71436.1"/>
    </source>
</evidence>
<gene>
    <name evidence="1" type="ORF">S03H2_49312</name>
</gene>
<dbReference type="AlphaFoldDB" id="X1HMS1"/>
<proteinExistence type="predicted"/>
<protein>
    <submittedName>
        <fullName evidence="1">Uncharacterized protein</fullName>
    </submittedName>
</protein>
<sequence>LSTRFALAGYKNYIVNHLIYHMQGASYKGSNEALRRDMELGEDYYNRKWFRG</sequence>
<name>X1HMS1_9ZZZZ</name>
<feature type="non-terminal residue" evidence="1">
    <location>
        <position position="1"/>
    </location>
</feature>